<dbReference type="OrthoDB" id="3145912at2759"/>
<gene>
    <name evidence="1" type="ORF">EXIGLDRAFT_840748</name>
</gene>
<keyword evidence="2" id="KW-1185">Reference proteome</keyword>
<organism evidence="1 2">
    <name type="scientific">Exidia glandulosa HHB12029</name>
    <dbReference type="NCBI Taxonomy" id="1314781"/>
    <lineage>
        <taxon>Eukaryota</taxon>
        <taxon>Fungi</taxon>
        <taxon>Dikarya</taxon>
        <taxon>Basidiomycota</taxon>
        <taxon>Agaricomycotina</taxon>
        <taxon>Agaricomycetes</taxon>
        <taxon>Auriculariales</taxon>
        <taxon>Exidiaceae</taxon>
        <taxon>Exidia</taxon>
    </lineage>
</organism>
<evidence type="ECO:0000313" key="2">
    <source>
        <dbReference type="Proteomes" id="UP000077266"/>
    </source>
</evidence>
<sequence length="281" mass="31326">MASHLNTDILREIFEFAGFSDTAAGARLSRVCKQARCWLIPRIYSFLVLDNYAFARLHKAHTVDASSPPFFAPYVRTIAIMNMDCIRAPLDGGPCLRIPPEAYQLDKWWPAPLPSLQVVSCCCMGTVLPERGLTTSISRLYLDSGCDSAMIIDPDVWSEHLPALTHLGLRESAANRKIILRLVNALLYRAPPAVQLEALSLRLHTPAPKLSTTGIWKALQALRDGRILVGQTSDTVYDLPPWNSTEGKGKVIFDRTHDIFLKYVSGVEDPWAFGERVHRDG</sequence>
<dbReference type="InParanoid" id="A0A165ZX67"/>
<name>A0A165ZX67_EXIGL</name>
<dbReference type="AlphaFoldDB" id="A0A165ZX67"/>
<dbReference type="EMBL" id="KV426155">
    <property type="protein sequence ID" value="KZV86459.1"/>
    <property type="molecule type" value="Genomic_DNA"/>
</dbReference>
<proteinExistence type="predicted"/>
<evidence type="ECO:0000313" key="1">
    <source>
        <dbReference type="EMBL" id="KZV86459.1"/>
    </source>
</evidence>
<evidence type="ECO:0008006" key="3">
    <source>
        <dbReference type="Google" id="ProtNLM"/>
    </source>
</evidence>
<protein>
    <recommendedName>
        <fullName evidence="3">F-box domain-containing protein</fullName>
    </recommendedName>
</protein>
<reference evidence="1 2" key="1">
    <citation type="journal article" date="2016" name="Mol. Biol. Evol.">
        <title>Comparative Genomics of Early-Diverging Mushroom-Forming Fungi Provides Insights into the Origins of Lignocellulose Decay Capabilities.</title>
        <authorList>
            <person name="Nagy L.G."/>
            <person name="Riley R."/>
            <person name="Tritt A."/>
            <person name="Adam C."/>
            <person name="Daum C."/>
            <person name="Floudas D."/>
            <person name="Sun H."/>
            <person name="Yadav J.S."/>
            <person name="Pangilinan J."/>
            <person name="Larsson K.H."/>
            <person name="Matsuura K."/>
            <person name="Barry K."/>
            <person name="Labutti K."/>
            <person name="Kuo R."/>
            <person name="Ohm R.A."/>
            <person name="Bhattacharya S.S."/>
            <person name="Shirouzu T."/>
            <person name="Yoshinaga Y."/>
            <person name="Martin F.M."/>
            <person name="Grigoriev I.V."/>
            <person name="Hibbett D.S."/>
        </authorList>
    </citation>
    <scope>NUCLEOTIDE SEQUENCE [LARGE SCALE GENOMIC DNA]</scope>
    <source>
        <strain evidence="1 2">HHB12029</strain>
    </source>
</reference>
<dbReference type="Proteomes" id="UP000077266">
    <property type="component" value="Unassembled WGS sequence"/>
</dbReference>
<accession>A0A165ZX67</accession>